<dbReference type="AlphaFoldDB" id="A0A419EVD8"/>
<dbReference type="Proteomes" id="UP000285961">
    <property type="component" value="Unassembled WGS sequence"/>
</dbReference>
<accession>A0A419EVD8</accession>
<evidence type="ECO:0000313" key="2">
    <source>
        <dbReference type="Proteomes" id="UP000285961"/>
    </source>
</evidence>
<organism evidence="1 2">
    <name type="scientific">Candidatus Abyssobacteria bacterium SURF_17</name>
    <dbReference type="NCBI Taxonomy" id="2093361"/>
    <lineage>
        <taxon>Bacteria</taxon>
        <taxon>Pseudomonadati</taxon>
        <taxon>Candidatus Hydrogenedentota</taxon>
        <taxon>Candidatus Abyssobacteria</taxon>
    </lineage>
</organism>
<reference evidence="1 2" key="1">
    <citation type="journal article" date="2017" name="ISME J.">
        <title>Energy and carbon metabolisms in a deep terrestrial subsurface fluid microbial community.</title>
        <authorList>
            <person name="Momper L."/>
            <person name="Jungbluth S.P."/>
            <person name="Lee M.D."/>
            <person name="Amend J.P."/>
        </authorList>
    </citation>
    <scope>NUCLEOTIDE SEQUENCE [LARGE SCALE GENOMIC DNA]</scope>
    <source>
        <strain evidence="1">SURF_17</strain>
    </source>
</reference>
<protein>
    <submittedName>
        <fullName evidence="1">Uncharacterized protein</fullName>
    </submittedName>
</protein>
<gene>
    <name evidence="1" type="ORF">C4532_12955</name>
</gene>
<proteinExistence type="predicted"/>
<sequence>MHAEDDGGLTPEFLKRQLQAMAEMSISERTMEKFGLFVGLVATMNALQPEGYSDTVPPLTFQPVNELAIS</sequence>
<comment type="caution">
    <text evidence="1">The sequence shown here is derived from an EMBL/GenBank/DDBJ whole genome shotgun (WGS) entry which is preliminary data.</text>
</comment>
<dbReference type="EMBL" id="QZKI01000092">
    <property type="protein sequence ID" value="RJP68349.1"/>
    <property type="molecule type" value="Genomic_DNA"/>
</dbReference>
<evidence type="ECO:0000313" key="1">
    <source>
        <dbReference type="EMBL" id="RJP68349.1"/>
    </source>
</evidence>
<name>A0A419EVD8_9BACT</name>